<name>A0ABS4GM34_9BACL</name>
<feature type="domain" description="Aminoglycoside phosphotransferase" evidence="1">
    <location>
        <begin position="38"/>
        <end position="262"/>
    </location>
</feature>
<dbReference type="Gene3D" id="3.90.1200.10">
    <property type="match status" value="1"/>
</dbReference>
<sequence length="350" mass="40318">MGHEEPVSIHAGNGINWEMVERFLRFHINGLSNDPLQVHPFSAGYSNLTYKVQIGSWEAVLRRPPFGQVPPKAHDMEREYRILKKLHPVYPLAPQPYLYGDDPQVMEKHFYIMEIKKGLVLDDTLPPQFNQPETCRVISEAVVDTLVMLHDVDIQKARLEEIGRPAGFLERQVNGWIKRYQAAKSEELSGVEMIEKWLVDNIPTSPPATMIHNDFKLNNMMLSPHDPSKVVAVFDWEMCTVGDPLMDLGVALAYWTETGEAETGLTSITKNPGFISRREFIELYAQKSRRDLIHIDYYLTFAFYKVAAVLQQIYARWRRGEIHDERFAKLGVGVQNLMEQSYKAMKKELV</sequence>
<dbReference type="InterPro" id="IPR011009">
    <property type="entry name" value="Kinase-like_dom_sf"/>
</dbReference>
<dbReference type="EMBL" id="JAGGKT010000002">
    <property type="protein sequence ID" value="MBP1931132.1"/>
    <property type="molecule type" value="Genomic_DNA"/>
</dbReference>
<evidence type="ECO:0000313" key="2">
    <source>
        <dbReference type="EMBL" id="MBP1931132.1"/>
    </source>
</evidence>
<organism evidence="2 3">
    <name type="scientific">Ammoniphilus resinae</name>
    <dbReference type="NCBI Taxonomy" id="861532"/>
    <lineage>
        <taxon>Bacteria</taxon>
        <taxon>Bacillati</taxon>
        <taxon>Bacillota</taxon>
        <taxon>Bacilli</taxon>
        <taxon>Bacillales</taxon>
        <taxon>Paenibacillaceae</taxon>
        <taxon>Aneurinibacillus group</taxon>
        <taxon>Ammoniphilus</taxon>
    </lineage>
</organism>
<keyword evidence="3" id="KW-1185">Reference proteome</keyword>
<dbReference type="GO" id="GO:0016301">
    <property type="term" value="F:kinase activity"/>
    <property type="evidence" value="ECO:0007669"/>
    <property type="project" value="UniProtKB-KW"/>
</dbReference>
<reference evidence="2 3" key="1">
    <citation type="submission" date="2021-03" db="EMBL/GenBank/DDBJ databases">
        <title>Genomic Encyclopedia of Type Strains, Phase IV (KMG-IV): sequencing the most valuable type-strain genomes for metagenomic binning, comparative biology and taxonomic classification.</title>
        <authorList>
            <person name="Goeker M."/>
        </authorList>
    </citation>
    <scope>NUCLEOTIDE SEQUENCE [LARGE SCALE GENOMIC DNA]</scope>
    <source>
        <strain evidence="2 3">DSM 24738</strain>
    </source>
</reference>
<proteinExistence type="predicted"/>
<keyword evidence="2" id="KW-0418">Kinase</keyword>
<comment type="caution">
    <text evidence="2">The sequence shown here is derived from an EMBL/GenBank/DDBJ whole genome shotgun (WGS) entry which is preliminary data.</text>
</comment>
<protein>
    <submittedName>
        <fullName evidence="2">Aminoglycoside phosphotransferase (APT) family kinase protein</fullName>
    </submittedName>
</protein>
<evidence type="ECO:0000259" key="1">
    <source>
        <dbReference type="Pfam" id="PF01636"/>
    </source>
</evidence>
<dbReference type="RefSeq" id="WP_209809220.1">
    <property type="nucleotide sequence ID" value="NZ_JAGGKT010000002.1"/>
</dbReference>
<dbReference type="PANTHER" id="PTHR47829:SF1">
    <property type="entry name" value="HAD FAMILY PHOSPHATASE"/>
    <property type="match status" value="1"/>
</dbReference>
<dbReference type="InterPro" id="IPR041726">
    <property type="entry name" value="ACAD10_11_N"/>
</dbReference>
<dbReference type="SUPFAM" id="SSF56112">
    <property type="entry name" value="Protein kinase-like (PK-like)"/>
    <property type="match status" value="1"/>
</dbReference>
<evidence type="ECO:0000313" key="3">
    <source>
        <dbReference type="Proteomes" id="UP001519343"/>
    </source>
</evidence>
<gene>
    <name evidence="2" type="ORF">J2Z37_001129</name>
</gene>
<dbReference type="CDD" id="cd05154">
    <property type="entry name" value="ACAD10_11_N-like"/>
    <property type="match status" value="1"/>
</dbReference>
<dbReference type="Pfam" id="PF01636">
    <property type="entry name" value="APH"/>
    <property type="match status" value="1"/>
</dbReference>
<dbReference type="InterPro" id="IPR052898">
    <property type="entry name" value="ACAD10-like"/>
</dbReference>
<keyword evidence="2" id="KW-0808">Transferase</keyword>
<dbReference type="PANTHER" id="PTHR47829">
    <property type="entry name" value="HYDROLASE, PUTATIVE (AFU_ORTHOLOGUE AFUA_1G12880)-RELATED"/>
    <property type="match status" value="1"/>
</dbReference>
<accession>A0ABS4GM34</accession>
<dbReference type="InterPro" id="IPR002575">
    <property type="entry name" value="Aminoglycoside_PTrfase"/>
</dbReference>
<dbReference type="Gene3D" id="3.30.200.20">
    <property type="entry name" value="Phosphorylase Kinase, domain 1"/>
    <property type="match status" value="1"/>
</dbReference>
<dbReference type="Proteomes" id="UP001519343">
    <property type="component" value="Unassembled WGS sequence"/>
</dbReference>